<sequence length="315" mass="35933">MAIQQFNRAEESMEYDYEELLIDGDLLVFSSCAAVEYGKDPSEFTLEEILRNIEGRIITMQQRLKARKVRIFFTAKDNFRYVIDPMYKANRDGAWLPISLQDAKAHITAMYHGEMEAGLEADDLLAMNQKTDGSTIIATIDKDIPQCRGHHYRWETQHQPEAIFVVSGHGDLTLTKKGNKSKVTGNGPRFFCYQLLIGDPTDGVMGCGQLVDKVYKTGAKAGQPYKQRDGIGPVEAYHLLEHAITYSRCMEIVRAQYRHRFGDTWQSELLKAGRCLYMVQRKNDIGQFQLWHYDAAQLKDSWYDPAISAVVSFHG</sequence>
<protein>
    <submittedName>
        <fullName evidence="2">5'-3' exonuclease</fullName>
    </submittedName>
</protein>
<proteinExistence type="predicted"/>
<dbReference type="SUPFAM" id="SSF88723">
    <property type="entry name" value="PIN domain-like"/>
    <property type="match status" value="1"/>
</dbReference>
<keyword evidence="2" id="KW-0269">Exonuclease</keyword>
<reference evidence="2 3" key="1">
    <citation type="submission" date="2017-03" db="EMBL/GenBank/DDBJ databases">
        <title>Isolation of lytic bacteriophages infecting Shewanella putrefaciens and Shewanella baltica for biocontrol of fish and shrimp spoilage during chilled storage.</title>
        <authorList>
            <person name="Yang Z."/>
            <person name="Tao X."/>
            <person name="Gao L."/>
            <person name="Rao S."/>
        </authorList>
    </citation>
    <scope>NUCLEOTIDE SEQUENCE [LARGE SCALE GENOMIC DNA]</scope>
</reference>
<evidence type="ECO:0000259" key="1">
    <source>
        <dbReference type="Pfam" id="PF02739"/>
    </source>
</evidence>
<evidence type="ECO:0000313" key="3">
    <source>
        <dbReference type="Proteomes" id="UP000221216"/>
    </source>
</evidence>
<dbReference type="InterPro" id="IPR020046">
    <property type="entry name" value="5-3_exonucl_a-hlix_arch_N"/>
</dbReference>
<dbReference type="EMBL" id="KY709296">
    <property type="protein sequence ID" value="ARM70558.1"/>
    <property type="molecule type" value="Genomic_DNA"/>
</dbReference>
<organism evidence="2 3">
    <name type="scientific">Shewanella phage SppYZU05</name>
    <dbReference type="NCBI Taxonomy" id="1970795"/>
    <lineage>
        <taxon>Viruses</taxon>
        <taxon>Duplodnaviria</taxon>
        <taxon>Heunggongvirae</taxon>
        <taxon>Uroviricota</taxon>
        <taxon>Caudoviricetes</taxon>
        <taxon>Chaseviridae</taxon>
        <taxon>Nefertitivirinae</taxon>
        <taxon>Yushanvirus</taxon>
        <taxon>Yushanvirus SppYZU05</taxon>
    </lineage>
</organism>
<dbReference type="GO" id="GO:0004527">
    <property type="term" value="F:exonuclease activity"/>
    <property type="evidence" value="ECO:0007669"/>
    <property type="project" value="UniProtKB-KW"/>
</dbReference>
<feature type="domain" description="5'-3' exonuclease alpha-helical arch N-terminal" evidence="1">
    <location>
        <begin position="20"/>
        <end position="151"/>
    </location>
</feature>
<dbReference type="Pfam" id="PF02739">
    <property type="entry name" value="5_3_exonuc_N"/>
    <property type="match status" value="1"/>
</dbReference>
<dbReference type="Proteomes" id="UP000221216">
    <property type="component" value="Segment"/>
</dbReference>
<accession>A0A1W6JTF9</accession>
<keyword evidence="2" id="KW-0540">Nuclease</keyword>
<keyword evidence="2" id="KW-0378">Hydrolase</keyword>
<evidence type="ECO:0000313" key="2">
    <source>
        <dbReference type="EMBL" id="ARM70558.1"/>
    </source>
</evidence>
<name>A0A1W6JTF9_9CAUD</name>
<dbReference type="Gene3D" id="3.40.50.1010">
    <property type="entry name" value="5'-nuclease"/>
    <property type="match status" value="1"/>
</dbReference>
<keyword evidence="3" id="KW-1185">Reference proteome</keyword>
<dbReference type="InterPro" id="IPR029060">
    <property type="entry name" value="PIN-like_dom_sf"/>
</dbReference>
<gene>
    <name evidence="2" type="ORF">SppYZU05_32</name>
</gene>